<evidence type="ECO:0000259" key="3">
    <source>
        <dbReference type="PROSITE" id="PS50977"/>
    </source>
</evidence>
<sequence>MDNKRDDIVQAAMRLFSKKGFVATSVEEIAKESGMAKASFYKYFQGKHELPMAVCFRMEEDIRKGIKALYSQTGLSSRDKLLQFFKIYLNNIIGNKIHMLIITDPFPASTYDEETTEALDEHEKRLFLWIRDALLDVYGPDVEEHVWDIAFILKSVTFEYIQMFENRVEKESIDKLADFFLYIIDSLIAGMRQQSGPPSFLWGLEGWFTSSSGPDPLQEGKKIAGLLEKLEARLMRLSLSDSNKQEFLDIISQLRKEASADDASAGLLKAMLSYLEQLDELKEDCLKLRGLLGL</sequence>
<gene>
    <name evidence="4" type="ORF">ACE41H_08070</name>
</gene>
<evidence type="ECO:0000256" key="1">
    <source>
        <dbReference type="ARBA" id="ARBA00023125"/>
    </source>
</evidence>
<dbReference type="Gene3D" id="1.10.357.10">
    <property type="entry name" value="Tetracycline Repressor, domain 2"/>
    <property type="match status" value="1"/>
</dbReference>
<dbReference type="PRINTS" id="PR00455">
    <property type="entry name" value="HTHTETR"/>
</dbReference>
<dbReference type="RefSeq" id="WP_375354628.1">
    <property type="nucleotide sequence ID" value="NZ_JBHHMI010000005.1"/>
</dbReference>
<name>A0ABV5AUA6_9BACL</name>
<dbReference type="EMBL" id="JBHHMI010000005">
    <property type="protein sequence ID" value="MFB5266741.1"/>
    <property type="molecule type" value="Genomic_DNA"/>
</dbReference>
<comment type="caution">
    <text evidence="4">The sequence shown here is derived from an EMBL/GenBank/DDBJ whole genome shotgun (WGS) entry which is preliminary data.</text>
</comment>
<keyword evidence="5" id="KW-1185">Reference proteome</keyword>
<feature type="domain" description="HTH tetR-type" evidence="3">
    <location>
        <begin position="2"/>
        <end position="62"/>
    </location>
</feature>
<proteinExistence type="predicted"/>
<dbReference type="InterPro" id="IPR050624">
    <property type="entry name" value="HTH-type_Tx_Regulator"/>
</dbReference>
<dbReference type="PANTHER" id="PTHR43479">
    <property type="entry name" value="ACREF/ENVCD OPERON REPRESSOR-RELATED"/>
    <property type="match status" value="1"/>
</dbReference>
<dbReference type="PANTHER" id="PTHR43479:SF11">
    <property type="entry name" value="ACREF_ENVCD OPERON REPRESSOR-RELATED"/>
    <property type="match status" value="1"/>
</dbReference>
<dbReference type="InterPro" id="IPR009057">
    <property type="entry name" value="Homeodomain-like_sf"/>
</dbReference>
<dbReference type="Pfam" id="PF00440">
    <property type="entry name" value="TetR_N"/>
    <property type="match status" value="1"/>
</dbReference>
<dbReference type="PROSITE" id="PS50977">
    <property type="entry name" value="HTH_TETR_2"/>
    <property type="match status" value="1"/>
</dbReference>
<dbReference type="InterPro" id="IPR001647">
    <property type="entry name" value="HTH_TetR"/>
</dbReference>
<evidence type="ECO:0000256" key="2">
    <source>
        <dbReference type="PROSITE-ProRule" id="PRU00335"/>
    </source>
</evidence>
<protein>
    <submittedName>
        <fullName evidence="4">TetR/AcrR family transcriptional regulator</fullName>
    </submittedName>
</protein>
<evidence type="ECO:0000313" key="5">
    <source>
        <dbReference type="Proteomes" id="UP001580346"/>
    </source>
</evidence>
<dbReference type="Proteomes" id="UP001580346">
    <property type="component" value="Unassembled WGS sequence"/>
</dbReference>
<organism evidence="4 5">
    <name type="scientific">Paenibacillus enshidis</name>
    <dbReference type="NCBI Taxonomy" id="1458439"/>
    <lineage>
        <taxon>Bacteria</taxon>
        <taxon>Bacillati</taxon>
        <taxon>Bacillota</taxon>
        <taxon>Bacilli</taxon>
        <taxon>Bacillales</taxon>
        <taxon>Paenibacillaceae</taxon>
        <taxon>Paenibacillus</taxon>
    </lineage>
</organism>
<feature type="DNA-binding region" description="H-T-H motif" evidence="2">
    <location>
        <begin position="25"/>
        <end position="44"/>
    </location>
</feature>
<evidence type="ECO:0000313" key="4">
    <source>
        <dbReference type="EMBL" id="MFB5266741.1"/>
    </source>
</evidence>
<accession>A0ABV5AUA6</accession>
<reference evidence="4 5" key="1">
    <citation type="submission" date="2024-09" db="EMBL/GenBank/DDBJ databases">
        <title>Paenibacillus zeirhizospherea sp. nov., isolated from surface of the maize (Zea mays) roots in a horticulture field, Hungary.</title>
        <authorList>
            <person name="Marton D."/>
            <person name="Farkas M."/>
            <person name="Bedics A."/>
            <person name="Toth E."/>
            <person name="Tancsics A."/>
            <person name="Boka K."/>
            <person name="Maroti G."/>
            <person name="Kriszt B."/>
            <person name="Cserhati M."/>
        </authorList>
    </citation>
    <scope>NUCLEOTIDE SEQUENCE [LARGE SCALE GENOMIC DNA]</scope>
    <source>
        <strain evidence="4 5">KCTC 33519</strain>
    </source>
</reference>
<dbReference type="SUPFAM" id="SSF46689">
    <property type="entry name" value="Homeodomain-like"/>
    <property type="match status" value="1"/>
</dbReference>
<keyword evidence="1 2" id="KW-0238">DNA-binding</keyword>